<evidence type="ECO:0000256" key="1">
    <source>
        <dbReference type="SAM" id="MobiDB-lite"/>
    </source>
</evidence>
<name>A0A0D2P5V5_HYPSF</name>
<gene>
    <name evidence="2" type="ORF">HYPSUDRAFT_148660</name>
</gene>
<dbReference type="InterPro" id="IPR041078">
    <property type="entry name" value="Plavaka"/>
</dbReference>
<feature type="compositionally biased region" description="Acidic residues" evidence="1">
    <location>
        <begin position="1147"/>
        <end position="1164"/>
    </location>
</feature>
<keyword evidence="3" id="KW-1185">Reference proteome</keyword>
<dbReference type="AlphaFoldDB" id="A0A0D2P5V5"/>
<feature type="region of interest" description="Disordered" evidence="1">
    <location>
        <begin position="1103"/>
        <end position="1200"/>
    </location>
</feature>
<protein>
    <submittedName>
        <fullName evidence="2">Uncharacterized protein</fullName>
    </submittedName>
</protein>
<evidence type="ECO:0000313" key="2">
    <source>
        <dbReference type="EMBL" id="KJA15800.1"/>
    </source>
</evidence>
<sequence>MNKVLQCLACGRTFAQSNAYSIHVGSCRPQRKRMASALELAKETFKRKKARIASNMNPPEQLQLSPVSDHTEVENLLSIAERRPRRERRLPLRFRDDLPVQLPSLPPSSDIPPLAPVTSVTEPSRSQELLQPTGERQILKTRHNAFGLFRQYHAIAFPSHDPDSKIQLCDLLNTASDESFKKLIDIICDQSFDPAEIRNLPWDSLNECLAESPDSGGMWLDQPDAGWRETSITMSIPFPKRAQNPGLRSYTFPPFSHRSIVSVLKEKMGNAKDFPHFHLEPYEPRWQRRNMADEESTRVHGELYTSLIFLEAHEEIQALAPEPGCSLPKVLVGLMFGSDSTHLTAFGNSSLWPCYMYFGNESKYRRCKPNHNLCNHIAYFQQIPPAFKDFAASHIGGKGPSDAFMTHCQREFFHAQWKELLDDEFLEAYEHGVVIECCDGIKRCFYIRIFAYSADYPEKVLLSSIRNMGNCPCPRCLIPKDRTHLLGTKRDKRQRIKLARVDDLRYKAKISSAREIIYQKKHPVDSVLVQRILKLQSLVPTENAFSKKLSPFGFNLYSVFLVDFMHEVELGVWKKVFIHLLRILQCIGGATDKLNKRFCDVPTFGRDSIRRFTNCVSELKKLGARDYENLLQCSIPVFEGLLPEPHNTNLLDVLFALAHWHALAKLRQHTDLSLAVLESATVQLGKLLRKFQADTCSAYDTRELDREMAARVRQTASNSATTAPKPATLKPTKSAGRQHKTLNLNTYKDHSLGDYVESIRRHGTVDSYSTESMELEHRSPKSRYLRTSRKSFEKQLGKIERHQARIRRIRQRLNENGKIQEVPLLCEKSPESSASSYHIGKTQNFPLDLATIAGEADTKSSVKDFTKKLKEHLLPRIRAKLKIKDDILGSSLASSTQSPQISIVIKGERIFNHKVAHFYHTTYDVRRSEDVINPRTSHCDVMLLSDLEPNETSCVDAAVAHPYLYCRVIGIYHANVVYVGPGMKEYKAIRFDFLHVRWFELNISQGHNSDWASLRLNYLSFPSETEKDSYGFVDPSLVLRGCHLIPAFSGGKRHGEGTWFANMAKDSKDWKGYYVNRFADRDMTMRYHWGLGVGHTYSHGRDVRSQQYSAPAEGEDPKVAKDPEVSQEEASEADQHSAQVPAASGVDEPDDVSEPDEPQVEEPDIDRHGAVGDSDSATDDESNGSEDEEELLALHDMYNP</sequence>
<dbReference type="Proteomes" id="UP000054270">
    <property type="component" value="Unassembled WGS sequence"/>
</dbReference>
<evidence type="ECO:0000313" key="3">
    <source>
        <dbReference type="Proteomes" id="UP000054270"/>
    </source>
</evidence>
<accession>A0A0D2P5V5</accession>
<feature type="compositionally biased region" description="Low complexity" evidence="1">
    <location>
        <begin position="720"/>
        <end position="733"/>
    </location>
</feature>
<feature type="compositionally biased region" description="Pro residues" evidence="1">
    <location>
        <begin position="104"/>
        <end position="115"/>
    </location>
</feature>
<dbReference type="OMA" id="TEHYWIG"/>
<feature type="region of interest" description="Disordered" evidence="1">
    <location>
        <begin position="101"/>
        <end position="126"/>
    </location>
</feature>
<dbReference type="EMBL" id="KN817635">
    <property type="protein sequence ID" value="KJA15800.1"/>
    <property type="molecule type" value="Genomic_DNA"/>
</dbReference>
<feature type="region of interest" description="Disordered" evidence="1">
    <location>
        <begin position="714"/>
        <end position="735"/>
    </location>
</feature>
<organism evidence="2 3">
    <name type="scientific">Hypholoma sublateritium (strain FD-334 SS-4)</name>
    <dbReference type="NCBI Taxonomy" id="945553"/>
    <lineage>
        <taxon>Eukaryota</taxon>
        <taxon>Fungi</taxon>
        <taxon>Dikarya</taxon>
        <taxon>Basidiomycota</taxon>
        <taxon>Agaricomycotina</taxon>
        <taxon>Agaricomycetes</taxon>
        <taxon>Agaricomycetidae</taxon>
        <taxon>Agaricales</taxon>
        <taxon>Agaricineae</taxon>
        <taxon>Strophariaceae</taxon>
        <taxon>Hypholoma</taxon>
    </lineage>
</organism>
<feature type="compositionally biased region" description="Acidic residues" evidence="1">
    <location>
        <begin position="1176"/>
        <end position="1191"/>
    </location>
</feature>
<proteinExistence type="predicted"/>
<reference evidence="3" key="1">
    <citation type="submission" date="2014-04" db="EMBL/GenBank/DDBJ databases">
        <title>Evolutionary Origins and Diversification of the Mycorrhizal Mutualists.</title>
        <authorList>
            <consortium name="DOE Joint Genome Institute"/>
            <consortium name="Mycorrhizal Genomics Consortium"/>
            <person name="Kohler A."/>
            <person name="Kuo A."/>
            <person name="Nagy L.G."/>
            <person name="Floudas D."/>
            <person name="Copeland A."/>
            <person name="Barry K.W."/>
            <person name="Cichocki N."/>
            <person name="Veneault-Fourrey C."/>
            <person name="LaButti K."/>
            <person name="Lindquist E.A."/>
            <person name="Lipzen A."/>
            <person name="Lundell T."/>
            <person name="Morin E."/>
            <person name="Murat C."/>
            <person name="Riley R."/>
            <person name="Ohm R."/>
            <person name="Sun H."/>
            <person name="Tunlid A."/>
            <person name="Henrissat B."/>
            <person name="Grigoriev I.V."/>
            <person name="Hibbett D.S."/>
            <person name="Martin F."/>
        </authorList>
    </citation>
    <scope>NUCLEOTIDE SEQUENCE [LARGE SCALE GENOMIC DNA]</scope>
    <source>
        <strain evidence="3">FD-334 SS-4</strain>
    </source>
</reference>
<dbReference type="STRING" id="945553.A0A0D2P5V5"/>
<dbReference type="Pfam" id="PF18759">
    <property type="entry name" value="Plavaka"/>
    <property type="match status" value="1"/>
</dbReference>
<dbReference type="OrthoDB" id="3232941at2759"/>
<feature type="compositionally biased region" description="Basic and acidic residues" evidence="1">
    <location>
        <begin position="1115"/>
        <end position="1124"/>
    </location>
</feature>